<dbReference type="AlphaFoldDB" id="A0A371CV08"/>
<gene>
    <name evidence="1" type="ORF">OH76DRAFT_1113660</name>
</gene>
<evidence type="ECO:0000313" key="1">
    <source>
        <dbReference type="EMBL" id="RDX44118.1"/>
    </source>
</evidence>
<dbReference type="EMBL" id="KZ857454">
    <property type="protein sequence ID" value="RDX44118.1"/>
    <property type="molecule type" value="Genomic_DNA"/>
</dbReference>
<proteinExistence type="predicted"/>
<protein>
    <submittedName>
        <fullName evidence="1">Uncharacterized protein</fullName>
    </submittedName>
</protein>
<organism evidence="1 2">
    <name type="scientific">Lentinus brumalis</name>
    <dbReference type="NCBI Taxonomy" id="2498619"/>
    <lineage>
        <taxon>Eukaryota</taxon>
        <taxon>Fungi</taxon>
        <taxon>Dikarya</taxon>
        <taxon>Basidiomycota</taxon>
        <taxon>Agaricomycotina</taxon>
        <taxon>Agaricomycetes</taxon>
        <taxon>Polyporales</taxon>
        <taxon>Polyporaceae</taxon>
        <taxon>Lentinus</taxon>
    </lineage>
</organism>
<dbReference type="Proteomes" id="UP000256964">
    <property type="component" value="Unassembled WGS sequence"/>
</dbReference>
<name>A0A371CV08_9APHY</name>
<evidence type="ECO:0000313" key="2">
    <source>
        <dbReference type="Proteomes" id="UP000256964"/>
    </source>
</evidence>
<reference evidence="1 2" key="1">
    <citation type="journal article" date="2018" name="Biotechnol. Biofuels">
        <title>Integrative visual omics of the white-rot fungus Polyporus brumalis exposes the biotechnological potential of its oxidative enzymes for delignifying raw plant biomass.</title>
        <authorList>
            <person name="Miyauchi S."/>
            <person name="Rancon A."/>
            <person name="Drula E."/>
            <person name="Hage H."/>
            <person name="Chaduli D."/>
            <person name="Favel A."/>
            <person name="Grisel S."/>
            <person name="Henrissat B."/>
            <person name="Herpoel-Gimbert I."/>
            <person name="Ruiz-Duenas F.J."/>
            <person name="Chevret D."/>
            <person name="Hainaut M."/>
            <person name="Lin J."/>
            <person name="Wang M."/>
            <person name="Pangilinan J."/>
            <person name="Lipzen A."/>
            <person name="Lesage-Meessen L."/>
            <person name="Navarro D."/>
            <person name="Riley R."/>
            <person name="Grigoriev I.V."/>
            <person name="Zhou S."/>
            <person name="Raouche S."/>
            <person name="Rosso M.N."/>
        </authorList>
    </citation>
    <scope>NUCLEOTIDE SEQUENCE [LARGE SCALE GENOMIC DNA]</scope>
    <source>
        <strain evidence="1 2">BRFM 1820</strain>
    </source>
</reference>
<sequence>MPSAVPLFTFALRHATRLPFGARPAFRAPLLVLCCFLGPVPHRTVPVPAVVVPQTYRLSMIRTPLLTLFYPPVLRVLLSRRLVPAPVSRRTRACLHPYTYTLHPHPHPHPGHPYRVSCTCTCTCMCSTYRTPSYPRAIHPFHPYINVRSTASHRAPRLSVLEMTRPLAARRSPVCSSRAL</sequence>
<keyword evidence="2" id="KW-1185">Reference proteome</keyword>
<accession>A0A371CV08</accession>